<evidence type="ECO:0000256" key="1">
    <source>
        <dbReference type="SAM" id="SignalP"/>
    </source>
</evidence>
<dbReference type="Proteomes" id="UP001189429">
    <property type="component" value="Unassembled WGS sequence"/>
</dbReference>
<sequence length="374" mass="38871">MRAPLLAAVILSLSPAVCLCGSAPAPCGDEDGSCGVSDGPAFDVDVGAQEAEEAAALRVELLQKARLARRSDAADSALQASLAEDCTDSDDGLKDAVAPFGLSIGYCSQAADKCNAWPVGSVIRSYCCATCSQESAPAPSPIYDPNLTRASQVCVSNKGGFKLKFELWDTETNMRMPATNSYAAGGKECRNISDILMVEGGHPVVTVVYLTAGKTITLSPVIYDPALSAAAGSHNLTCKGGTGTPSCVKYLTDGSQADVPQFPAPDFAVWRPAVRASQICLQNSGGYRLRFQVWNTAWNALSPVSDGFDHSSSKCISGDFMSEVQEGNPLVPITYVQGGGPLMFHSVIYDVTAAAAIYSCGGGTGTYSCSLIGA</sequence>
<dbReference type="EMBL" id="CAUYUJ010018765">
    <property type="protein sequence ID" value="CAK0886166.1"/>
    <property type="molecule type" value="Genomic_DNA"/>
</dbReference>
<evidence type="ECO:0008006" key="4">
    <source>
        <dbReference type="Google" id="ProtNLM"/>
    </source>
</evidence>
<feature type="signal peptide" evidence="1">
    <location>
        <begin position="1"/>
        <end position="20"/>
    </location>
</feature>
<keyword evidence="1" id="KW-0732">Signal</keyword>
<gene>
    <name evidence="2" type="ORF">PCOR1329_LOCUS67580</name>
</gene>
<organism evidence="2 3">
    <name type="scientific">Prorocentrum cordatum</name>
    <dbReference type="NCBI Taxonomy" id="2364126"/>
    <lineage>
        <taxon>Eukaryota</taxon>
        <taxon>Sar</taxon>
        <taxon>Alveolata</taxon>
        <taxon>Dinophyceae</taxon>
        <taxon>Prorocentrales</taxon>
        <taxon>Prorocentraceae</taxon>
        <taxon>Prorocentrum</taxon>
    </lineage>
</organism>
<evidence type="ECO:0000313" key="2">
    <source>
        <dbReference type="EMBL" id="CAK0886166.1"/>
    </source>
</evidence>
<accession>A0ABN9WI59</accession>
<keyword evidence="3" id="KW-1185">Reference proteome</keyword>
<protein>
    <recommendedName>
        <fullName evidence="4">ShKT domain-containing protein</fullName>
    </recommendedName>
</protein>
<name>A0ABN9WI59_9DINO</name>
<evidence type="ECO:0000313" key="3">
    <source>
        <dbReference type="Proteomes" id="UP001189429"/>
    </source>
</evidence>
<feature type="chain" id="PRO_5046184361" description="ShKT domain-containing protein" evidence="1">
    <location>
        <begin position="21"/>
        <end position="374"/>
    </location>
</feature>
<comment type="caution">
    <text evidence="2">The sequence shown here is derived from an EMBL/GenBank/DDBJ whole genome shotgun (WGS) entry which is preliminary data.</text>
</comment>
<proteinExistence type="predicted"/>
<reference evidence="2" key="1">
    <citation type="submission" date="2023-10" db="EMBL/GenBank/DDBJ databases">
        <authorList>
            <person name="Chen Y."/>
            <person name="Shah S."/>
            <person name="Dougan E. K."/>
            <person name="Thang M."/>
            <person name="Chan C."/>
        </authorList>
    </citation>
    <scope>NUCLEOTIDE SEQUENCE [LARGE SCALE GENOMIC DNA]</scope>
</reference>